<keyword evidence="2" id="KW-0378">Hydrolase</keyword>
<organism evidence="2 3">
    <name type="scientific">Candidatus Stercoripulliclostridium merdipullorum</name>
    <dbReference type="NCBI Taxonomy" id="2840952"/>
    <lineage>
        <taxon>Bacteria</taxon>
        <taxon>Bacillati</taxon>
        <taxon>Bacillota</taxon>
        <taxon>Clostridia</taxon>
        <taxon>Eubacteriales</taxon>
        <taxon>Candidatus Stercoripulliclostridium</taxon>
    </lineage>
</organism>
<dbReference type="Gene3D" id="2.60.120.200">
    <property type="match status" value="1"/>
</dbReference>
<dbReference type="SUPFAM" id="SSF49899">
    <property type="entry name" value="Concanavalin A-like lectins/glucanases"/>
    <property type="match status" value="1"/>
</dbReference>
<dbReference type="InterPro" id="IPR000757">
    <property type="entry name" value="Beta-glucanase-like"/>
</dbReference>
<dbReference type="PANTHER" id="PTHR10963:SF60">
    <property type="entry name" value="GRAM-NEGATIVE BACTERIA-BINDING PROTEIN 1-RELATED"/>
    <property type="match status" value="1"/>
</dbReference>
<proteinExistence type="predicted"/>
<reference evidence="2" key="2">
    <citation type="journal article" date="2021" name="PeerJ">
        <title>Extensive microbial diversity within the chicken gut microbiome revealed by metagenomics and culture.</title>
        <authorList>
            <person name="Gilroy R."/>
            <person name="Ravi A."/>
            <person name="Getino M."/>
            <person name="Pursley I."/>
            <person name="Horton D.L."/>
            <person name="Alikhan N.F."/>
            <person name="Baker D."/>
            <person name="Gharbi K."/>
            <person name="Hall N."/>
            <person name="Watson M."/>
            <person name="Adriaenssens E.M."/>
            <person name="Foster-Nyarko E."/>
            <person name="Jarju S."/>
            <person name="Secka A."/>
            <person name="Antonio M."/>
            <person name="Oren A."/>
            <person name="Chaudhuri R.R."/>
            <person name="La Ragione R."/>
            <person name="Hildebrand F."/>
            <person name="Pallen M.J."/>
        </authorList>
    </citation>
    <scope>NUCLEOTIDE SEQUENCE</scope>
    <source>
        <strain evidence="2">23406</strain>
    </source>
</reference>
<accession>A0A9D1SXG4</accession>
<dbReference type="PROSITE" id="PS51762">
    <property type="entry name" value="GH16_2"/>
    <property type="match status" value="1"/>
</dbReference>
<comment type="caution">
    <text evidence="2">The sequence shown here is derived from an EMBL/GenBank/DDBJ whole genome shotgun (WGS) entry which is preliminary data.</text>
</comment>
<dbReference type="CDD" id="cd08023">
    <property type="entry name" value="GH16_laminarinase_like"/>
    <property type="match status" value="1"/>
</dbReference>
<evidence type="ECO:0000313" key="3">
    <source>
        <dbReference type="Proteomes" id="UP000886891"/>
    </source>
</evidence>
<feature type="domain" description="GH16" evidence="1">
    <location>
        <begin position="14"/>
        <end position="311"/>
    </location>
</feature>
<gene>
    <name evidence="2" type="ORF">IAB14_01875</name>
</gene>
<dbReference type="InterPro" id="IPR013320">
    <property type="entry name" value="ConA-like_dom_sf"/>
</dbReference>
<name>A0A9D1SXG4_9FIRM</name>
<dbReference type="Proteomes" id="UP000886891">
    <property type="component" value="Unassembled WGS sequence"/>
</dbReference>
<dbReference type="PANTHER" id="PTHR10963">
    <property type="entry name" value="GLYCOSYL HYDROLASE-RELATED"/>
    <property type="match status" value="1"/>
</dbReference>
<dbReference type="Pfam" id="PF00722">
    <property type="entry name" value="Glyco_hydro_16"/>
    <property type="match status" value="1"/>
</dbReference>
<dbReference type="GO" id="GO:0004553">
    <property type="term" value="F:hydrolase activity, hydrolyzing O-glycosyl compounds"/>
    <property type="evidence" value="ECO:0007669"/>
    <property type="project" value="InterPro"/>
</dbReference>
<dbReference type="GO" id="GO:0005975">
    <property type="term" value="P:carbohydrate metabolic process"/>
    <property type="evidence" value="ECO:0007669"/>
    <property type="project" value="InterPro"/>
</dbReference>
<evidence type="ECO:0000259" key="1">
    <source>
        <dbReference type="PROSITE" id="PS51762"/>
    </source>
</evidence>
<reference evidence="2" key="1">
    <citation type="submission" date="2020-10" db="EMBL/GenBank/DDBJ databases">
        <authorList>
            <person name="Gilroy R."/>
        </authorList>
    </citation>
    <scope>NUCLEOTIDE SEQUENCE</scope>
    <source>
        <strain evidence="2">23406</strain>
    </source>
</reference>
<sequence length="311" mass="35124">MLCALLLFPTGCGTSGVALPDEATLSGVLAREGYRIVWSDEFDGNTLDTSKWRAGYDGNVRRAGYYETTPDTLFLQDGNLVIRTHYKENGAYGAGWYTSWVESAINKGHAPKTEDYQGFNAKYGYFEVRCKVPASIGIWSAFWLMPDEGVGMTADDLPGTGSDGVEIDVMESPWFYQKGKDKQELNVHVLHADGYQNTKSDRSATYRVPDMATEFHTYGVMWTETEYVFYVDGKETWRSVHTVDGKNLGVSQVKEYLLLTVEVAGQDPENPGRVRNQNGEWEDFWCGNPDRNDKSKVYDFVIDYVRVYQKG</sequence>
<dbReference type="AlphaFoldDB" id="A0A9D1SXG4"/>
<evidence type="ECO:0000313" key="2">
    <source>
        <dbReference type="EMBL" id="HIU99846.1"/>
    </source>
</evidence>
<protein>
    <submittedName>
        <fullName evidence="2">Glycoside hydrolase family 16 protein</fullName>
    </submittedName>
</protein>
<dbReference type="EMBL" id="DVOH01000015">
    <property type="protein sequence ID" value="HIU99846.1"/>
    <property type="molecule type" value="Genomic_DNA"/>
</dbReference>
<dbReference type="InterPro" id="IPR050546">
    <property type="entry name" value="Glycosyl_Hydrlase_16"/>
</dbReference>